<evidence type="ECO:0000313" key="2">
    <source>
        <dbReference type="Proteomes" id="UP000008207"/>
    </source>
</evidence>
<dbReference type="OrthoDB" id="8002793at2"/>
<keyword evidence="2" id="KW-1185">Reference proteome</keyword>
<dbReference type="KEGG" id="mno:Mnod_7630"/>
<accession>B8IQR8</accession>
<dbReference type="AlphaFoldDB" id="B8IQR8"/>
<sequence length="69" mass="7800">MASTESFDIVAEFDVLLFEAGSVWDVRDRDANWELAASFVVEQQARACTEELNGLEGRERFKVVKRGTC</sequence>
<dbReference type="RefSeq" id="WP_015933916.1">
    <property type="nucleotide sequence ID" value="NC_011894.1"/>
</dbReference>
<proteinExistence type="predicted"/>
<reference evidence="1 2" key="1">
    <citation type="submission" date="2009-01" db="EMBL/GenBank/DDBJ databases">
        <title>Complete sequence of chromosome of Methylobacterium nodulans ORS 2060.</title>
        <authorList>
            <consortium name="US DOE Joint Genome Institute"/>
            <person name="Lucas S."/>
            <person name="Copeland A."/>
            <person name="Lapidus A."/>
            <person name="Glavina del Rio T."/>
            <person name="Dalin E."/>
            <person name="Tice H."/>
            <person name="Bruce D."/>
            <person name="Goodwin L."/>
            <person name="Pitluck S."/>
            <person name="Sims D."/>
            <person name="Brettin T."/>
            <person name="Detter J.C."/>
            <person name="Han C."/>
            <person name="Larimer F."/>
            <person name="Land M."/>
            <person name="Hauser L."/>
            <person name="Kyrpides N."/>
            <person name="Ivanova N."/>
            <person name="Marx C.J."/>
            <person name="Richardson P."/>
        </authorList>
    </citation>
    <scope>NUCLEOTIDE SEQUENCE [LARGE SCALE GENOMIC DNA]</scope>
    <source>
        <strain evidence="2">LMG 21967 / CNCM I-2342 / ORS 2060</strain>
    </source>
</reference>
<dbReference type="EMBL" id="CP001349">
    <property type="protein sequence ID" value="ACL62363.1"/>
    <property type="molecule type" value="Genomic_DNA"/>
</dbReference>
<dbReference type="Proteomes" id="UP000008207">
    <property type="component" value="Chromosome"/>
</dbReference>
<evidence type="ECO:0000313" key="1">
    <source>
        <dbReference type="EMBL" id="ACL62363.1"/>
    </source>
</evidence>
<dbReference type="HOGENOM" id="CLU_203896_0_0_5"/>
<dbReference type="eggNOG" id="ENOG50311RQ">
    <property type="taxonomic scope" value="Bacteria"/>
</dbReference>
<name>B8IQR8_METNO</name>
<organism evidence="1 2">
    <name type="scientific">Methylobacterium nodulans (strain LMG 21967 / CNCM I-2342 / ORS 2060)</name>
    <dbReference type="NCBI Taxonomy" id="460265"/>
    <lineage>
        <taxon>Bacteria</taxon>
        <taxon>Pseudomonadati</taxon>
        <taxon>Pseudomonadota</taxon>
        <taxon>Alphaproteobacteria</taxon>
        <taxon>Hyphomicrobiales</taxon>
        <taxon>Methylobacteriaceae</taxon>
        <taxon>Methylobacterium</taxon>
    </lineage>
</organism>
<gene>
    <name evidence="1" type="ordered locus">Mnod_7630</name>
</gene>
<protein>
    <submittedName>
        <fullName evidence="1">Uncharacterized protein</fullName>
    </submittedName>
</protein>